<feature type="transmembrane region" description="Helical" evidence="1">
    <location>
        <begin position="272"/>
        <end position="293"/>
    </location>
</feature>
<keyword evidence="1" id="KW-0472">Membrane</keyword>
<gene>
    <name evidence="3" type="ORF">FEJ81_15115</name>
</gene>
<evidence type="ECO:0000313" key="3">
    <source>
        <dbReference type="EMBL" id="QCS43615.1"/>
    </source>
</evidence>
<dbReference type="AlphaFoldDB" id="A0A4P8WK23"/>
<evidence type="ECO:0000256" key="1">
    <source>
        <dbReference type="SAM" id="Phobius"/>
    </source>
</evidence>
<feature type="transmembrane region" description="Helical" evidence="1">
    <location>
        <begin position="134"/>
        <end position="156"/>
    </location>
</feature>
<feature type="transmembrane region" description="Helical" evidence="1">
    <location>
        <begin position="231"/>
        <end position="252"/>
    </location>
</feature>
<feature type="domain" description="CAAX prenyl protease 2/Lysostaphin resistance protein A-like" evidence="2">
    <location>
        <begin position="137"/>
        <end position="241"/>
    </location>
</feature>
<dbReference type="InterPro" id="IPR003675">
    <property type="entry name" value="Rce1/LyrA-like_dom"/>
</dbReference>
<keyword evidence="1" id="KW-1133">Transmembrane helix</keyword>
<proteinExistence type="predicted"/>
<keyword evidence="3" id="KW-0482">Metalloprotease</keyword>
<reference evidence="4" key="1">
    <citation type="submission" date="2019-05" db="EMBL/GenBank/DDBJ databases">
        <title>Genome sequence and methylation pattern of the halophilic Archaeon Natrinema versiforme BOL5-4.</title>
        <authorList>
            <person name="DasSarma P."/>
            <person name="Anton B.P."/>
            <person name="DasSarma S.L."/>
            <person name="Martinez F.L."/>
            <person name="Guzman D."/>
            <person name="Roberts R.J."/>
            <person name="DasSarma S."/>
        </authorList>
    </citation>
    <scope>NUCLEOTIDE SEQUENCE [LARGE SCALE GENOMIC DNA]</scope>
    <source>
        <strain evidence="4">BOL5-4</strain>
    </source>
</reference>
<dbReference type="GO" id="GO:0008237">
    <property type="term" value="F:metallopeptidase activity"/>
    <property type="evidence" value="ECO:0007669"/>
    <property type="project" value="UniProtKB-KW"/>
</dbReference>
<dbReference type="EMBL" id="CP040330">
    <property type="protein sequence ID" value="QCS43615.1"/>
    <property type="molecule type" value="Genomic_DNA"/>
</dbReference>
<evidence type="ECO:0000259" key="2">
    <source>
        <dbReference type="Pfam" id="PF02517"/>
    </source>
</evidence>
<dbReference type="KEGG" id="nvr:FEJ81_15115"/>
<keyword evidence="3" id="KW-0645">Protease</keyword>
<organism evidence="3 4">
    <name type="scientific">Natrinema versiforme</name>
    <dbReference type="NCBI Taxonomy" id="88724"/>
    <lineage>
        <taxon>Archaea</taxon>
        <taxon>Methanobacteriati</taxon>
        <taxon>Methanobacteriota</taxon>
        <taxon>Stenosarchaea group</taxon>
        <taxon>Halobacteria</taxon>
        <taxon>Halobacteriales</taxon>
        <taxon>Natrialbaceae</taxon>
        <taxon>Natrinema</taxon>
    </lineage>
</organism>
<protein>
    <submittedName>
        <fullName evidence="3">CPBP family intramembrane metalloprotease</fullName>
    </submittedName>
</protein>
<dbReference type="PANTHER" id="PTHR39430">
    <property type="entry name" value="MEMBRANE-ASSOCIATED PROTEASE-RELATED"/>
    <property type="match status" value="1"/>
</dbReference>
<name>A0A4P8WK23_9EURY</name>
<dbReference type="Proteomes" id="UP000302218">
    <property type="component" value="Chromosome"/>
</dbReference>
<feature type="transmembrane region" description="Helical" evidence="1">
    <location>
        <begin position="53"/>
        <end position="72"/>
    </location>
</feature>
<feature type="transmembrane region" description="Helical" evidence="1">
    <location>
        <begin position="26"/>
        <end position="47"/>
    </location>
</feature>
<evidence type="ECO:0000313" key="4">
    <source>
        <dbReference type="Proteomes" id="UP000302218"/>
    </source>
</evidence>
<feature type="transmembrane region" description="Helical" evidence="1">
    <location>
        <begin position="177"/>
        <end position="199"/>
    </location>
</feature>
<keyword evidence="3" id="KW-0378">Hydrolase</keyword>
<dbReference type="GO" id="GO:0004175">
    <property type="term" value="F:endopeptidase activity"/>
    <property type="evidence" value="ECO:0007669"/>
    <property type="project" value="UniProtKB-ARBA"/>
</dbReference>
<feature type="transmembrane region" description="Helical" evidence="1">
    <location>
        <begin position="205"/>
        <end position="224"/>
    </location>
</feature>
<dbReference type="GO" id="GO:0080120">
    <property type="term" value="P:CAAX-box protein maturation"/>
    <property type="evidence" value="ECO:0007669"/>
    <property type="project" value="UniProtKB-ARBA"/>
</dbReference>
<dbReference type="PANTHER" id="PTHR39430:SF1">
    <property type="entry name" value="PROTEASE"/>
    <property type="match status" value="1"/>
</dbReference>
<sequence length="315" mass="33822">MSSVISSLRSLVWGQQHGRVRAIWRVLFPVLAGFLALRLAGVAALTFDLNRGEMMVVAFGGTTLVMLGVIGISSRYLDHRPLREYGYRLSGDWWRKFVVGTGLGVLIVAMTTVIAHSTGSLRVTSGTLVPDAALLGWLLVFFAGFVGVALYEEFIYRGSFITNAVEGLTARDISRPVATGVALVASTLAFALIHLPGAIVADANVGLVVVKTGLLGGLFGVAYLRTEELALPMGLHLGVNYALMNIFGIGAAETPGVPSLLTVEHTATGLWSASRGIPLFVAILAGYVIVLLWTRWQNRDRTAQQHNHLTHSRSD</sequence>
<dbReference type="GO" id="GO:0006508">
    <property type="term" value="P:proteolysis"/>
    <property type="evidence" value="ECO:0007669"/>
    <property type="project" value="UniProtKB-KW"/>
</dbReference>
<feature type="transmembrane region" description="Helical" evidence="1">
    <location>
        <begin position="93"/>
        <end position="114"/>
    </location>
</feature>
<accession>A0A4P8WK23</accession>
<dbReference type="Pfam" id="PF02517">
    <property type="entry name" value="Rce1-like"/>
    <property type="match status" value="1"/>
</dbReference>
<keyword evidence="1" id="KW-0812">Transmembrane</keyword>